<dbReference type="CDD" id="cd07040">
    <property type="entry name" value="HP"/>
    <property type="match status" value="1"/>
</dbReference>
<sequence>MTDEPRDRRGLPNTQRVDPPRYLATYLDRQKTQDPTEGDSDESLPLYLRRFRQRQGEDRQGPTSLPLEQRDIRPNIGHGMQKAMSEDNRTKEISAPPHAKKAVVADVYLIRHGETQGYSTESGLTPLGTWQAHTYGHTVSKRVSPGETIVLRHADTNRARETAQNIERGLQDGLAMFDKDVKVLEPEPMEEFRNFGVATPEGIRDVTAAFRKYYSTLEQFERTALGDRPLWLVEIDRFWRTQQGGADPIQHWLQIPMLHFEPPVMCIRRFWTGIQRLAHEHPGARMMIATHSGPIRAFAVAALGYDPGEPYNTEHVRIKVFEGGTEALVSYRNRVQEIHVPQISTLPTWQLDEAWVPPRAGDQPMATSD</sequence>
<gene>
    <name evidence="2" type="ORF">ISU10_08350</name>
</gene>
<organism evidence="2 3">
    <name type="scientific">Nocardioides agariphilus</name>
    <dbReference type="NCBI Taxonomy" id="433664"/>
    <lineage>
        <taxon>Bacteria</taxon>
        <taxon>Bacillati</taxon>
        <taxon>Actinomycetota</taxon>
        <taxon>Actinomycetes</taxon>
        <taxon>Propionibacteriales</taxon>
        <taxon>Nocardioidaceae</taxon>
        <taxon>Nocardioides</taxon>
    </lineage>
</organism>
<dbReference type="InterPro" id="IPR029033">
    <property type="entry name" value="His_PPase_superfam"/>
</dbReference>
<dbReference type="SMART" id="SM00855">
    <property type="entry name" value="PGAM"/>
    <property type="match status" value="1"/>
</dbReference>
<name>A0A930YPJ9_9ACTN</name>
<proteinExistence type="predicted"/>
<protein>
    <submittedName>
        <fullName evidence="2">Histidine phosphatase family protein</fullName>
    </submittedName>
</protein>
<comment type="caution">
    <text evidence="2">The sequence shown here is derived from an EMBL/GenBank/DDBJ whole genome shotgun (WGS) entry which is preliminary data.</text>
</comment>
<dbReference type="Pfam" id="PF00300">
    <property type="entry name" value="His_Phos_1"/>
    <property type="match status" value="2"/>
</dbReference>
<feature type="compositionally biased region" description="Basic and acidic residues" evidence="1">
    <location>
        <begin position="1"/>
        <end position="10"/>
    </location>
</feature>
<dbReference type="AlphaFoldDB" id="A0A930YPJ9"/>
<keyword evidence="3" id="KW-1185">Reference proteome</keyword>
<dbReference type="EMBL" id="JADKPO010000009">
    <property type="protein sequence ID" value="MBF4767775.1"/>
    <property type="molecule type" value="Genomic_DNA"/>
</dbReference>
<evidence type="ECO:0000313" key="3">
    <source>
        <dbReference type="Proteomes" id="UP000660668"/>
    </source>
</evidence>
<dbReference type="SUPFAM" id="SSF53254">
    <property type="entry name" value="Phosphoglycerate mutase-like"/>
    <property type="match status" value="1"/>
</dbReference>
<dbReference type="RefSeq" id="WP_194695929.1">
    <property type="nucleotide sequence ID" value="NZ_JADKPO010000009.1"/>
</dbReference>
<evidence type="ECO:0000313" key="2">
    <source>
        <dbReference type="EMBL" id="MBF4767775.1"/>
    </source>
</evidence>
<dbReference type="InterPro" id="IPR013078">
    <property type="entry name" value="His_Pase_superF_clade-1"/>
</dbReference>
<evidence type="ECO:0000256" key="1">
    <source>
        <dbReference type="SAM" id="MobiDB-lite"/>
    </source>
</evidence>
<reference evidence="2" key="1">
    <citation type="submission" date="2020-11" db="EMBL/GenBank/DDBJ databases">
        <title>Nocardioides cynanchi sp. nov., isolated from soil of rhizosphere of Cynanchum wilfordii.</title>
        <authorList>
            <person name="Lee J.-S."/>
            <person name="Suh M.K."/>
            <person name="Kim J.-S."/>
        </authorList>
    </citation>
    <scope>NUCLEOTIDE SEQUENCE</scope>
    <source>
        <strain evidence="2">KCTC 19276</strain>
    </source>
</reference>
<accession>A0A930YPJ9</accession>
<feature type="region of interest" description="Disordered" evidence="1">
    <location>
        <begin position="1"/>
        <end position="73"/>
    </location>
</feature>
<dbReference type="Proteomes" id="UP000660668">
    <property type="component" value="Unassembled WGS sequence"/>
</dbReference>
<dbReference type="Gene3D" id="3.40.50.1240">
    <property type="entry name" value="Phosphoglycerate mutase-like"/>
    <property type="match status" value="1"/>
</dbReference>